<name>A0A951UMR6_9CYAN</name>
<comment type="caution">
    <text evidence="3">The sequence shown here is derived from an EMBL/GenBank/DDBJ whole genome shotgun (WGS) entry which is preliminary data.</text>
</comment>
<evidence type="ECO:0000313" key="3">
    <source>
        <dbReference type="EMBL" id="MBW4657923.1"/>
    </source>
</evidence>
<dbReference type="PANTHER" id="PTHR30383:SF5">
    <property type="entry name" value="SGNH HYDROLASE-TYPE ESTERASE DOMAIN-CONTAINING PROTEIN"/>
    <property type="match status" value="1"/>
</dbReference>
<gene>
    <name evidence="3" type="ORF">KME15_04560</name>
</gene>
<dbReference type="CDD" id="cd01828">
    <property type="entry name" value="sialate_O-acetylesterase_like2"/>
    <property type="match status" value="1"/>
</dbReference>
<dbReference type="Proteomes" id="UP000757435">
    <property type="component" value="Unassembled WGS sequence"/>
</dbReference>
<dbReference type="AlphaFoldDB" id="A0A951UMR6"/>
<proteinExistence type="predicted"/>
<accession>A0A951UMR6</accession>
<dbReference type="EMBL" id="JAHHHD010000003">
    <property type="protein sequence ID" value="MBW4657923.1"/>
    <property type="molecule type" value="Genomic_DNA"/>
</dbReference>
<dbReference type="GO" id="GO:0004622">
    <property type="term" value="F:phosphatidylcholine lysophospholipase activity"/>
    <property type="evidence" value="ECO:0007669"/>
    <property type="project" value="TreeGrafter"/>
</dbReference>
<reference evidence="3" key="2">
    <citation type="journal article" date="2022" name="Microbiol. Resour. Announc.">
        <title>Metagenome Sequencing to Explore Phylogenomics of Terrestrial Cyanobacteria.</title>
        <authorList>
            <person name="Ward R.D."/>
            <person name="Stajich J.E."/>
            <person name="Johansen J.R."/>
            <person name="Huntemann M."/>
            <person name="Clum A."/>
            <person name="Foster B."/>
            <person name="Foster B."/>
            <person name="Roux S."/>
            <person name="Palaniappan K."/>
            <person name="Varghese N."/>
            <person name="Mukherjee S."/>
            <person name="Reddy T.B.K."/>
            <person name="Daum C."/>
            <person name="Copeland A."/>
            <person name="Chen I.A."/>
            <person name="Ivanova N.N."/>
            <person name="Kyrpides N.C."/>
            <person name="Shapiro N."/>
            <person name="Eloe-Fadrosh E.A."/>
            <person name="Pietrasiak N."/>
        </authorList>
    </citation>
    <scope>NUCLEOTIDE SEQUENCE</scope>
    <source>
        <strain evidence="3">UHER 2000/2452</strain>
    </source>
</reference>
<dbReference type="InterPro" id="IPR036514">
    <property type="entry name" value="SGNH_hydro_sf"/>
</dbReference>
<organism evidence="3 4">
    <name type="scientific">Drouetiella hepatica Uher 2000/2452</name>
    <dbReference type="NCBI Taxonomy" id="904376"/>
    <lineage>
        <taxon>Bacteria</taxon>
        <taxon>Bacillati</taxon>
        <taxon>Cyanobacteriota</taxon>
        <taxon>Cyanophyceae</taxon>
        <taxon>Oculatellales</taxon>
        <taxon>Oculatellaceae</taxon>
        <taxon>Drouetiella</taxon>
    </lineage>
</organism>
<dbReference type="SUPFAM" id="SSF52266">
    <property type="entry name" value="SGNH hydrolase"/>
    <property type="match status" value="1"/>
</dbReference>
<feature type="domain" description="SGNH hydrolase-type esterase" evidence="2">
    <location>
        <begin position="111"/>
        <end position="259"/>
    </location>
</feature>
<sequence>MALQMQLLPRWVFLSLAGNGLLAVALLLSLGRSSLPQSSPQPSPIALSTSQSVESAPSPALGERHQLTYQQWVDQLRQEAKIVATQKPARLTVLAGDSISLWFPQDLLPTERSWLNQGISGETSAGLLKRLSLFDQTAPETIFLMIGINDLIRGVDDKTLLDNQEKIVRDMKNNHSKSQIVVQSILPHGGDRVKWEGRDRLLAIPASRIQALNRELEAIARQEGVYYLDLESLFADAQGNLKPNLTTDGLHLSSEGYQIWSIALQVYSREVLEPDRKKAQG</sequence>
<evidence type="ECO:0000259" key="2">
    <source>
        <dbReference type="Pfam" id="PF13472"/>
    </source>
</evidence>
<dbReference type="InterPro" id="IPR013830">
    <property type="entry name" value="SGNH_hydro"/>
</dbReference>
<dbReference type="Gene3D" id="3.40.50.1110">
    <property type="entry name" value="SGNH hydrolase"/>
    <property type="match status" value="1"/>
</dbReference>
<dbReference type="PANTHER" id="PTHR30383">
    <property type="entry name" value="THIOESTERASE 1/PROTEASE 1/LYSOPHOSPHOLIPASE L1"/>
    <property type="match status" value="1"/>
</dbReference>
<dbReference type="Pfam" id="PF13472">
    <property type="entry name" value="Lipase_GDSL_2"/>
    <property type="match status" value="1"/>
</dbReference>
<reference evidence="3" key="1">
    <citation type="submission" date="2021-05" db="EMBL/GenBank/DDBJ databases">
        <authorList>
            <person name="Pietrasiak N."/>
            <person name="Ward R."/>
            <person name="Stajich J.E."/>
            <person name="Kurbessoian T."/>
        </authorList>
    </citation>
    <scope>NUCLEOTIDE SEQUENCE</scope>
    <source>
        <strain evidence="3">UHER 2000/2452</strain>
    </source>
</reference>
<evidence type="ECO:0000313" key="4">
    <source>
        <dbReference type="Proteomes" id="UP000757435"/>
    </source>
</evidence>
<protein>
    <submittedName>
        <fullName evidence="3">Lysophospholipase</fullName>
    </submittedName>
</protein>
<dbReference type="InterPro" id="IPR051532">
    <property type="entry name" value="Ester_Hydrolysis_Enzymes"/>
</dbReference>
<feature type="region of interest" description="Disordered" evidence="1">
    <location>
        <begin position="36"/>
        <end position="60"/>
    </location>
</feature>
<feature type="compositionally biased region" description="Low complexity" evidence="1">
    <location>
        <begin position="36"/>
        <end position="48"/>
    </location>
</feature>
<evidence type="ECO:0000256" key="1">
    <source>
        <dbReference type="SAM" id="MobiDB-lite"/>
    </source>
</evidence>